<dbReference type="RefSeq" id="WP_243554014.1">
    <property type="nucleotide sequence ID" value="NZ_CP094528.1"/>
</dbReference>
<dbReference type="InterPro" id="IPR000914">
    <property type="entry name" value="SBP_5_dom"/>
</dbReference>
<dbReference type="Proteomes" id="UP000832097">
    <property type="component" value="Chromosome"/>
</dbReference>
<evidence type="ECO:0000313" key="3">
    <source>
        <dbReference type="EMBL" id="UOE43046.1"/>
    </source>
</evidence>
<name>A0ABY4BZC8_9MICO</name>
<keyword evidence="1" id="KW-0732">Signal</keyword>
<gene>
    <name evidence="3" type="ORF">MTO99_12705</name>
</gene>
<dbReference type="InterPro" id="IPR039424">
    <property type="entry name" value="SBP_5"/>
</dbReference>
<dbReference type="Gene3D" id="3.10.105.10">
    <property type="entry name" value="Dipeptide-binding Protein, Domain 3"/>
    <property type="match status" value="1"/>
</dbReference>
<sequence>MMFLRHLATRRRRALLAGAAFAAAATLGLAGCTGSAAGSSSAADTLIAYTGQSGDYQINFNPYAPTNIGGRGSIYEGLFFINKAGGGEPEPLLGTEYSWNDDGTVLSITLRDDVTWTDGEAFDADDVVFTLDMLRENESLNTTGFDGVAEKVDDTHVTVTWDQPAFISGPDILGGVWIVPEHIWKDIDPATNVMEQPVGTGPFTLTNFKPQAFTLTANPDYWGGEPKVKNVRYISLSGNTAGADALAAGTIDWQTGPVPNIDDVAGHYPGYDSVTIHQSQMVLGACANVDLGCTGPQTDPAVRQALYYAMDRTQLNSLAFTNTAADMSPTFALLDSQSDTISDAITEPVAPSTADAAKAGEILEAAGWAKGDDGIYAKDGQKLSLTIETVSGWTDYITALETITQQAKDAGIEVNAAQSSWNEWTDKKSKGDYQLAIDSLWQGPASDPYYVYHYFFESTATAAVGEAAGNNFARYSVPEVDAALEALSTIDPADADARQPYFDVIQQHIVEDMPYIPILTGGTTSEYHADKFTGWPTEDDLYAVPAVWSSPDNAEVFKRLAPAGE</sequence>
<dbReference type="Gene3D" id="3.40.190.10">
    <property type="entry name" value="Periplasmic binding protein-like II"/>
    <property type="match status" value="1"/>
</dbReference>
<evidence type="ECO:0000313" key="4">
    <source>
        <dbReference type="Proteomes" id="UP000832097"/>
    </source>
</evidence>
<protein>
    <submittedName>
        <fullName evidence="3">ABC transporter substrate-binding protein</fullName>
    </submittedName>
</protein>
<dbReference type="Pfam" id="PF00496">
    <property type="entry name" value="SBP_bac_5"/>
    <property type="match status" value="1"/>
</dbReference>
<dbReference type="SUPFAM" id="SSF53850">
    <property type="entry name" value="Periplasmic binding protein-like II"/>
    <property type="match status" value="1"/>
</dbReference>
<feature type="signal peptide" evidence="1">
    <location>
        <begin position="1"/>
        <end position="30"/>
    </location>
</feature>
<organism evidence="3 4">
    <name type="scientific">Agromyces larvae</name>
    <dbReference type="NCBI Taxonomy" id="2929802"/>
    <lineage>
        <taxon>Bacteria</taxon>
        <taxon>Bacillati</taxon>
        <taxon>Actinomycetota</taxon>
        <taxon>Actinomycetes</taxon>
        <taxon>Micrococcales</taxon>
        <taxon>Microbacteriaceae</taxon>
        <taxon>Agromyces</taxon>
    </lineage>
</organism>
<proteinExistence type="predicted"/>
<dbReference type="PIRSF" id="PIRSF002741">
    <property type="entry name" value="MppA"/>
    <property type="match status" value="1"/>
</dbReference>
<dbReference type="InterPro" id="IPR030678">
    <property type="entry name" value="Peptide/Ni-bd"/>
</dbReference>
<feature type="chain" id="PRO_5045935781" evidence="1">
    <location>
        <begin position="31"/>
        <end position="565"/>
    </location>
</feature>
<evidence type="ECO:0000259" key="2">
    <source>
        <dbReference type="Pfam" id="PF00496"/>
    </source>
</evidence>
<dbReference type="Gene3D" id="3.90.76.10">
    <property type="entry name" value="Dipeptide-binding Protein, Domain 1"/>
    <property type="match status" value="1"/>
</dbReference>
<feature type="domain" description="Solute-binding protein family 5" evidence="2">
    <location>
        <begin position="88"/>
        <end position="458"/>
    </location>
</feature>
<dbReference type="CDD" id="cd08509">
    <property type="entry name" value="PBP2_TmCBP_oligosaccharides_like"/>
    <property type="match status" value="1"/>
</dbReference>
<dbReference type="EMBL" id="CP094528">
    <property type="protein sequence ID" value="UOE43046.1"/>
    <property type="molecule type" value="Genomic_DNA"/>
</dbReference>
<keyword evidence="4" id="KW-1185">Reference proteome</keyword>
<dbReference type="PANTHER" id="PTHR30290">
    <property type="entry name" value="PERIPLASMIC BINDING COMPONENT OF ABC TRANSPORTER"/>
    <property type="match status" value="1"/>
</dbReference>
<reference evidence="3 4" key="1">
    <citation type="submission" date="2022-03" db="EMBL/GenBank/DDBJ databases">
        <title>Mucilaginibacter sp. isolated from the gut of Protaetia brevitarsis seulensis larvae.</title>
        <authorList>
            <person name="Won M."/>
            <person name="Kim S.-J."/>
            <person name="Kwon S.-W."/>
        </authorList>
    </citation>
    <scope>NUCLEOTIDE SEQUENCE [LARGE SCALE GENOMIC DNA]</scope>
    <source>
        <strain evidence="3 4">CFWR-12</strain>
    </source>
</reference>
<accession>A0ABY4BZC8</accession>
<evidence type="ECO:0000256" key="1">
    <source>
        <dbReference type="SAM" id="SignalP"/>
    </source>
</evidence>
<dbReference type="PROSITE" id="PS51257">
    <property type="entry name" value="PROKAR_LIPOPROTEIN"/>
    <property type="match status" value="1"/>
</dbReference>